<dbReference type="GO" id="GO:0032259">
    <property type="term" value="P:methylation"/>
    <property type="evidence" value="ECO:0007669"/>
    <property type="project" value="UniProtKB-KW"/>
</dbReference>
<dbReference type="Gene3D" id="3.40.50.150">
    <property type="entry name" value="Vaccinia Virus protein VP39"/>
    <property type="match status" value="1"/>
</dbReference>
<dbReference type="EMBL" id="JAEUAW010000024">
    <property type="protein sequence ID" value="MBW9095691.1"/>
    <property type="molecule type" value="Genomic_DNA"/>
</dbReference>
<dbReference type="PANTHER" id="PTHR43619">
    <property type="entry name" value="S-ADENOSYL-L-METHIONINE-DEPENDENT METHYLTRANSFERASE YKTD-RELATED"/>
    <property type="match status" value="1"/>
</dbReference>
<name>A0ABS7HRV7_9MICO</name>
<keyword evidence="2" id="KW-0808">Transferase</keyword>
<keyword evidence="1 3" id="KW-0489">Methyltransferase</keyword>
<dbReference type="GO" id="GO:0008168">
    <property type="term" value="F:methyltransferase activity"/>
    <property type="evidence" value="ECO:0007669"/>
    <property type="project" value="UniProtKB-KW"/>
</dbReference>
<dbReference type="RefSeq" id="WP_220302372.1">
    <property type="nucleotide sequence ID" value="NZ_JAEUAW010000024.1"/>
</dbReference>
<protein>
    <submittedName>
        <fullName evidence="3">Class I SAM-dependent methyltransferase</fullName>
    </submittedName>
</protein>
<evidence type="ECO:0000313" key="3">
    <source>
        <dbReference type="EMBL" id="MBW9095691.1"/>
    </source>
</evidence>
<evidence type="ECO:0000256" key="2">
    <source>
        <dbReference type="ARBA" id="ARBA00022679"/>
    </source>
</evidence>
<evidence type="ECO:0000256" key="1">
    <source>
        <dbReference type="ARBA" id="ARBA00022603"/>
    </source>
</evidence>
<accession>A0ABS7HRV7</accession>
<comment type="caution">
    <text evidence="3">The sequence shown here is derived from an EMBL/GenBank/DDBJ whole genome shotgun (WGS) entry which is preliminary data.</text>
</comment>
<keyword evidence="4" id="KW-1185">Reference proteome</keyword>
<organism evidence="3 4">
    <name type="scientific">Microbacterium jejuense</name>
    <dbReference type="NCBI Taxonomy" id="1263637"/>
    <lineage>
        <taxon>Bacteria</taxon>
        <taxon>Bacillati</taxon>
        <taxon>Actinomycetota</taxon>
        <taxon>Actinomycetes</taxon>
        <taxon>Micrococcales</taxon>
        <taxon>Microbacteriaceae</taxon>
        <taxon>Microbacterium</taxon>
    </lineage>
</organism>
<evidence type="ECO:0000313" key="4">
    <source>
        <dbReference type="Proteomes" id="UP001196843"/>
    </source>
</evidence>
<dbReference type="Pfam" id="PF04072">
    <property type="entry name" value="LCM"/>
    <property type="match status" value="1"/>
</dbReference>
<dbReference type="PANTHER" id="PTHR43619:SF2">
    <property type="entry name" value="S-ADENOSYL-L-METHIONINE-DEPENDENT METHYLTRANSFERASES SUPERFAMILY PROTEIN"/>
    <property type="match status" value="1"/>
</dbReference>
<reference evidence="3 4" key="1">
    <citation type="journal article" date="2021" name="MBio">
        <title>Poor Competitiveness of Bradyrhizobium in Pigeon Pea Root Colonization in Indian Soils.</title>
        <authorList>
            <person name="Chalasani D."/>
            <person name="Basu A."/>
            <person name="Pullabhotla S.V.S.R.N."/>
            <person name="Jorrin B."/>
            <person name="Neal A.L."/>
            <person name="Poole P.S."/>
            <person name="Podile A.R."/>
            <person name="Tkacz A."/>
        </authorList>
    </citation>
    <scope>NUCLEOTIDE SEQUENCE [LARGE SCALE GENOMIC DNA]</scope>
    <source>
        <strain evidence="3 4">HU14</strain>
    </source>
</reference>
<dbReference type="InterPro" id="IPR007213">
    <property type="entry name" value="Ppm1/Ppm2/Tcmp"/>
</dbReference>
<proteinExistence type="predicted"/>
<dbReference type="SUPFAM" id="SSF53335">
    <property type="entry name" value="S-adenosyl-L-methionine-dependent methyltransferases"/>
    <property type="match status" value="1"/>
</dbReference>
<dbReference type="Proteomes" id="UP001196843">
    <property type="component" value="Unassembled WGS sequence"/>
</dbReference>
<dbReference type="InterPro" id="IPR029063">
    <property type="entry name" value="SAM-dependent_MTases_sf"/>
</dbReference>
<sequence>MERSALLPILSRARDAEHADPILGDTWACRVRDGLDVDWEALGLPQKEAFTVAMRGRHLDDWVRQFLAVHPDAVVVDLGAGLDDRSHRIMPGPDVDWFDIDFGQILDLRRRLSGDGRAENVHELAVDATSAEWVSRLPADRPLVIVADGFFPFLRPDDSAAVVHRLIDHAPEGELLMNGYTTLAQRLMPRVRAIRDLGIDISGGTAFDDPHVPEQWHPRLRLVERIMLSRSPYVAQTSAGLRASILMMNLLPGVADRSDLGVLRLQFSARS</sequence>
<gene>
    <name evidence="3" type="ORF">JNB62_18580</name>
</gene>